<dbReference type="AlphaFoldDB" id="A0A1I4RCR8"/>
<evidence type="ECO:0000313" key="1">
    <source>
        <dbReference type="EMBL" id="SFM49713.1"/>
    </source>
</evidence>
<accession>A0A1I4RCR8</accession>
<name>A0A1I4RCR8_9PROT</name>
<organism evidence="1 2">
    <name type="scientific">Nitrosomonas nitrosa</name>
    <dbReference type="NCBI Taxonomy" id="52442"/>
    <lineage>
        <taxon>Bacteria</taxon>
        <taxon>Pseudomonadati</taxon>
        <taxon>Pseudomonadota</taxon>
        <taxon>Betaproteobacteria</taxon>
        <taxon>Nitrosomonadales</taxon>
        <taxon>Nitrosomonadaceae</taxon>
        <taxon>Nitrosomonas</taxon>
    </lineage>
</organism>
<dbReference type="EMBL" id="FOUF01000018">
    <property type="protein sequence ID" value="SFM49713.1"/>
    <property type="molecule type" value="Genomic_DNA"/>
</dbReference>
<protein>
    <submittedName>
        <fullName evidence="1">Phage virion morphogenesis family protein</fullName>
    </submittedName>
</protein>
<dbReference type="Proteomes" id="UP000199561">
    <property type="component" value="Unassembled WGS sequence"/>
</dbReference>
<gene>
    <name evidence="1" type="ORF">SAMN05421880_11853</name>
</gene>
<reference evidence="1 2" key="1">
    <citation type="submission" date="2016-10" db="EMBL/GenBank/DDBJ databases">
        <authorList>
            <person name="de Groot N.N."/>
        </authorList>
    </citation>
    <scope>NUCLEOTIDE SEQUENCE [LARGE SCALE GENOMIC DNA]</scope>
    <source>
        <strain evidence="1 2">Nm146</strain>
    </source>
</reference>
<dbReference type="RefSeq" id="WP_090669744.1">
    <property type="nucleotide sequence ID" value="NZ_FOUF01000018.1"/>
</dbReference>
<evidence type="ECO:0000313" key="2">
    <source>
        <dbReference type="Proteomes" id="UP000199561"/>
    </source>
</evidence>
<sequence>MKIVIEIDSKNVLDALNRLQQAATRPRPALLEIGEELVESTKERFGAQTAPDGSRWAPNSPVTIVRSSLPHRQLRRLLTVENFSLLVIQGLIKVGYDVLSIKCP</sequence>
<keyword evidence="2" id="KW-1185">Reference proteome</keyword>
<dbReference type="InterPro" id="IPR006522">
    <property type="entry name" value="Phage_virion_morphogenesis"/>
</dbReference>
<dbReference type="Pfam" id="PF05069">
    <property type="entry name" value="Phage_tail_S"/>
    <property type="match status" value="1"/>
</dbReference>
<dbReference type="STRING" id="52442.SAMN05421880_11853"/>
<proteinExistence type="predicted"/>